<name>A0ABP6NDM3_9ACTN</name>
<dbReference type="RefSeq" id="WP_345051912.1">
    <property type="nucleotide sequence ID" value="NZ_BAAAVM010000038.1"/>
</dbReference>
<keyword evidence="1" id="KW-0732">Signal</keyword>
<organism evidence="2 3">
    <name type="scientific">Streptomyces rameus</name>
    <dbReference type="NCBI Taxonomy" id="68261"/>
    <lineage>
        <taxon>Bacteria</taxon>
        <taxon>Bacillati</taxon>
        <taxon>Actinomycetota</taxon>
        <taxon>Actinomycetes</taxon>
        <taxon>Kitasatosporales</taxon>
        <taxon>Streptomycetaceae</taxon>
        <taxon>Streptomyces</taxon>
    </lineage>
</organism>
<gene>
    <name evidence="2" type="ORF">GCM10010521_32190</name>
</gene>
<feature type="chain" id="PRO_5046260952" description="Secreted protein" evidence="1">
    <location>
        <begin position="30"/>
        <end position="165"/>
    </location>
</feature>
<evidence type="ECO:0000313" key="2">
    <source>
        <dbReference type="EMBL" id="GAA3142999.1"/>
    </source>
</evidence>
<evidence type="ECO:0000256" key="1">
    <source>
        <dbReference type="SAM" id="SignalP"/>
    </source>
</evidence>
<proteinExistence type="predicted"/>
<dbReference type="Proteomes" id="UP001500893">
    <property type="component" value="Unassembled WGS sequence"/>
</dbReference>
<evidence type="ECO:0008006" key="4">
    <source>
        <dbReference type="Google" id="ProtNLM"/>
    </source>
</evidence>
<sequence length="165" mass="17334">MQNSNRKLGVALGAGLLLSAMSGFSPAQAAPEFSPRNFPLSGCAVTLTPDVTHPDTSVCLKRAEGRAAERRSPEDTFVQLAQNGPWPPSGGWLISYTQGGQFTLPSQYNDAASSWYAAGVCGNFYLNAAGTTPWMPYPKNASGNFPYGPVGNDQLSGVSVIKSCA</sequence>
<keyword evidence="3" id="KW-1185">Reference proteome</keyword>
<feature type="signal peptide" evidence="1">
    <location>
        <begin position="1"/>
        <end position="29"/>
    </location>
</feature>
<comment type="caution">
    <text evidence="2">The sequence shown here is derived from an EMBL/GenBank/DDBJ whole genome shotgun (WGS) entry which is preliminary data.</text>
</comment>
<accession>A0ABP6NDM3</accession>
<reference evidence="3" key="1">
    <citation type="journal article" date="2019" name="Int. J. Syst. Evol. Microbiol.">
        <title>The Global Catalogue of Microorganisms (GCM) 10K type strain sequencing project: providing services to taxonomists for standard genome sequencing and annotation.</title>
        <authorList>
            <consortium name="The Broad Institute Genomics Platform"/>
            <consortium name="The Broad Institute Genome Sequencing Center for Infectious Disease"/>
            <person name="Wu L."/>
            <person name="Ma J."/>
        </authorList>
    </citation>
    <scope>NUCLEOTIDE SEQUENCE [LARGE SCALE GENOMIC DNA]</scope>
    <source>
        <strain evidence="3">JCM 11574</strain>
    </source>
</reference>
<evidence type="ECO:0000313" key="3">
    <source>
        <dbReference type="Proteomes" id="UP001500893"/>
    </source>
</evidence>
<protein>
    <recommendedName>
        <fullName evidence="4">Secreted protein</fullName>
    </recommendedName>
</protein>
<dbReference type="EMBL" id="BAAAVM010000038">
    <property type="protein sequence ID" value="GAA3142999.1"/>
    <property type="molecule type" value="Genomic_DNA"/>
</dbReference>